<comment type="caution">
    <text evidence="2">The sequence shown here is derived from an EMBL/GenBank/DDBJ whole genome shotgun (WGS) entry which is preliminary data.</text>
</comment>
<dbReference type="InterPro" id="IPR011701">
    <property type="entry name" value="MFS"/>
</dbReference>
<dbReference type="EMBL" id="JAWZYT010001600">
    <property type="protein sequence ID" value="KAK4310759.1"/>
    <property type="molecule type" value="Genomic_DNA"/>
</dbReference>
<reference evidence="2" key="1">
    <citation type="submission" date="2023-11" db="EMBL/GenBank/DDBJ databases">
        <title>Genome assemblies of two species of porcelain crab, Petrolisthes cinctipes and Petrolisthes manimaculis (Anomura: Porcellanidae).</title>
        <authorList>
            <person name="Angst P."/>
        </authorList>
    </citation>
    <scope>NUCLEOTIDE SEQUENCE</scope>
    <source>
        <strain evidence="2">PB745_02</strain>
        <tissue evidence="2">Gill</tissue>
    </source>
</reference>
<feature type="transmembrane region" description="Helical" evidence="1">
    <location>
        <begin position="323"/>
        <end position="345"/>
    </location>
</feature>
<protein>
    <submittedName>
        <fullName evidence="2">Uncharacterized protein</fullName>
    </submittedName>
</protein>
<gene>
    <name evidence="2" type="ORF">Pmani_017698</name>
</gene>
<evidence type="ECO:0000313" key="2">
    <source>
        <dbReference type="EMBL" id="KAK4310759.1"/>
    </source>
</evidence>
<feature type="transmembrane region" description="Helical" evidence="1">
    <location>
        <begin position="233"/>
        <end position="250"/>
    </location>
</feature>
<dbReference type="PANTHER" id="PTHR11360">
    <property type="entry name" value="MONOCARBOXYLATE TRANSPORTER"/>
    <property type="match status" value="1"/>
</dbReference>
<evidence type="ECO:0000313" key="3">
    <source>
        <dbReference type="Proteomes" id="UP001292094"/>
    </source>
</evidence>
<feature type="transmembrane region" description="Helical" evidence="1">
    <location>
        <begin position="298"/>
        <end position="317"/>
    </location>
</feature>
<evidence type="ECO:0000256" key="1">
    <source>
        <dbReference type="SAM" id="Phobius"/>
    </source>
</evidence>
<sequence length="379" mass="42707">MRYQEVGLYYQSFSLCYSILFSRFLRGETNIPNPTTVNWILNLHLFLDNLMGLFAGPLTKELGFRRRVFVGVAYKPCFLLLALYFDRRRGLANTFPMAGVCTAQLVGPPLIHYLLNEYTLHGATLILGGIFLNSVVGACLFQPVEWHLKPIQDEEGQEKDTLHTTQQYVQYEEVQGRDTLHTTQQYVQDEEGQEKDTLHTTQQHVQYEEVCKSMLRVCGSVLTDLTILRSPRALIIISGSICSITGYANFQAMVPFAMYREGYTLADSAWCFSIVAAANFISRLVASWLSDYKWFNTRLAYMSGVAIMALSSCVFGFLTRLVWIQVVMCVWGVGVGMVMSLYILLMPEVMGLDNMPAIYGSQSLLLGLSFVFVGPLVGK</sequence>
<dbReference type="AlphaFoldDB" id="A0AAE1U9J8"/>
<dbReference type="PANTHER" id="PTHR11360:SF306">
    <property type="entry name" value="RE01051P"/>
    <property type="match status" value="1"/>
</dbReference>
<dbReference type="SUPFAM" id="SSF103473">
    <property type="entry name" value="MFS general substrate transporter"/>
    <property type="match status" value="1"/>
</dbReference>
<feature type="transmembrane region" description="Helical" evidence="1">
    <location>
        <begin position="262"/>
        <end position="286"/>
    </location>
</feature>
<keyword evidence="1" id="KW-0472">Membrane</keyword>
<accession>A0AAE1U9J8</accession>
<dbReference type="Pfam" id="PF07690">
    <property type="entry name" value="MFS_1"/>
    <property type="match status" value="1"/>
</dbReference>
<feature type="transmembrane region" description="Helical" evidence="1">
    <location>
        <begin position="68"/>
        <end position="85"/>
    </location>
</feature>
<dbReference type="InterPro" id="IPR036259">
    <property type="entry name" value="MFS_trans_sf"/>
</dbReference>
<dbReference type="Gene3D" id="1.20.1250.20">
    <property type="entry name" value="MFS general substrate transporter like domains"/>
    <property type="match status" value="1"/>
</dbReference>
<feature type="transmembrane region" description="Helical" evidence="1">
    <location>
        <begin position="357"/>
        <end position="377"/>
    </location>
</feature>
<keyword evidence="1" id="KW-0812">Transmembrane</keyword>
<dbReference type="GO" id="GO:0008028">
    <property type="term" value="F:monocarboxylic acid transmembrane transporter activity"/>
    <property type="evidence" value="ECO:0007669"/>
    <property type="project" value="TreeGrafter"/>
</dbReference>
<keyword evidence="3" id="KW-1185">Reference proteome</keyword>
<dbReference type="InterPro" id="IPR050327">
    <property type="entry name" value="Proton-linked_MCT"/>
</dbReference>
<organism evidence="2 3">
    <name type="scientific">Petrolisthes manimaculis</name>
    <dbReference type="NCBI Taxonomy" id="1843537"/>
    <lineage>
        <taxon>Eukaryota</taxon>
        <taxon>Metazoa</taxon>
        <taxon>Ecdysozoa</taxon>
        <taxon>Arthropoda</taxon>
        <taxon>Crustacea</taxon>
        <taxon>Multicrustacea</taxon>
        <taxon>Malacostraca</taxon>
        <taxon>Eumalacostraca</taxon>
        <taxon>Eucarida</taxon>
        <taxon>Decapoda</taxon>
        <taxon>Pleocyemata</taxon>
        <taxon>Anomura</taxon>
        <taxon>Galatheoidea</taxon>
        <taxon>Porcellanidae</taxon>
        <taxon>Petrolisthes</taxon>
    </lineage>
</organism>
<dbReference type="Proteomes" id="UP001292094">
    <property type="component" value="Unassembled WGS sequence"/>
</dbReference>
<feature type="transmembrane region" description="Helical" evidence="1">
    <location>
        <begin position="118"/>
        <end position="141"/>
    </location>
</feature>
<proteinExistence type="predicted"/>
<name>A0AAE1U9J8_9EUCA</name>
<keyword evidence="1" id="KW-1133">Transmembrane helix</keyword>